<proteinExistence type="predicted"/>
<dbReference type="Gene3D" id="3.40.1090.10">
    <property type="entry name" value="Cytosolic phospholipase A2 catalytic domain"/>
    <property type="match status" value="2"/>
</dbReference>
<evidence type="ECO:0000256" key="3">
    <source>
        <dbReference type="ARBA" id="ARBA00023098"/>
    </source>
</evidence>
<keyword evidence="7" id="KW-1185">Reference proteome</keyword>
<comment type="caution">
    <text evidence="6">The sequence shown here is derived from an EMBL/GenBank/DDBJ whole genome shotgun (WGS) entry which is preliminary data.</text>
</comment>
<evidence type="ECO:0000313" key="7">
    <source>
        <dbReference type="Proteomes" id="UP001356308"/>
    </source>
</evidence>
<dbReference type="Pfam" id="PF01734">
    <property type="entry name" value="Patatin"/>
    <property type="match status" value="1"/>
</dbReference>
<protein>
    <submittedName>
        <fullName evidence="6">Patatin-like phospholipase family protein</fullName>
    </submittedName>
</protein>
<accession>A0ABU7IU05</accession>
<feature type="domain" description="PNPLA" evidence="5">
    <location>
        <begin position="5"/>
        <end position="163"/>
    </location>
</feature>
<dbReference type="PROSITE" id="PS51635">
    <property type="entry name" value="PNPLA"/>
    <property type="match status" value="1"/>
</dbReference>
<feature type="active site" description="Nucleophile" evidence="4">
    <location>
        <position position="38"/>
    </location>
</feature>
<dbReference type="SUPFAM" id="SSF52151">
    <property type="entry name" value="FabD/lysophospholipase-like"/>
    <property type="match status" value="1"/>
</dbReference>
<evidence type="ECO:0000256" key="4">
    <source>
        <dbReference type="PROSITE-ProRule" id="PRU01161"/>
    </source>
</evidence>
<keyword evidence="1 4" id="KW-0378">Hydrolase</keyword>
<dbReference type="InterPro" id="IPR016035">
    <property type="entry name" value="Acyl_Trfase/lysoPLipase"/>
</dbReference>
<evidence type="ECO:0000259" key="5">
    <source>
        <dbReference type="PROSITE" id="PS51635"/>
    </source>
</evidence>
<keyword evidence="2 4" id="KW-0442">Lipid degradation</keyword>
<evidence type="ECO:0000313" key="6">
    <source>
        <dbReference type="EMBL" id="MEE1976460.1"/>
    </source>
</evidence>
<dbReference type="InterPro" id="IPR050301">
    <property type="entry name" value="NTE"/>
</dbReference>
<feature type="active site" description="Proton acceptor" evidence="4">
    <location>
        <position position="150"/>
    </location>
</feature>
<feature type="short sequence motif" description="GXGXXG" evidence="4">
    <location>
        <begin position="9"/>
        <end position="14"/>
    </location>
</feature>
<feature type="short sequence motif" description="DGA/G" evidence="4">
    <location>
        <begin position="150"/>
        <end position="152"/>
    </location>
</feature>
<gene>
    <name evidence="6" type="ORF">V1I91_10300</name>
</gene>
<dbReference type="InterPro" id="IPR002641">
    <property type="entry name" value="PNPLA_dom"/>
</dbReference>
<dbReference type="RefSeq" id="WP_272651158.1">
    <property type="nucleotide sequence ID" value="NZ_JAZDDG010000004.1"/>
</dbReference>
<name>A0ABU7IU05_9FLAO</name>
<dbReference type="CDD" id="cd07205">
    <property type="entry name" value="Pat_PNPLA6_PNPLA7_NTE1_like"/>
    <property type="match status" value="1"/>
</dbReference>
<evidence type="ECO:0000256" key="1">
    <source>
        <dbReference type="ARBA" id="ARBA00022801"/>
    </source>
</evidence>
<dbReference type="PANTHER" id="PTHR14226:SF29">
    <property type="entry name" value="NEUROPATHY TARGET ESTERASE SWS"/>
    <property type="match status" value="1"/>
</dbReference>
<dbReference type="PANTHER" id="PTHR14226">
    <property type="entry name" value="NEUROPATHY TARGET ESTERASE/SWISS CHEESE D.MELANOGASTER"/>
    <property type="match status" value="1"/>
</dbReference>
<dbReference type="EMBL" id="JAZDDG010000004">
    <property type="protein sequence ID" value="MEE1976460.1"/>
    <property type="molecule type" value="Genomic_DNA"/>
</dbReference>
<dbReference type="Proteomes" id="UP001356308">
    <property type="component" value="Unassembled WGS sequence"/>
</dbReference>
<organism evidence="6 7">
    <name type="scientific">Maribacter cobaltidurans</name>
    <dbReference type="NCBI Taxonomy" id="1178778"/>
    <lineage>
        <taxon>Bacteria</taxon>
        <taxon>Pseudomonadati</taxon>
        <taxon>Bacteroidota</taxon>
        <taxon>Flavobacteriia</taxon>
        <taxon>Flavobacteriales</taxon>
        <taxon>Flavobacteriaceae</taxon>
        <taxon>Maribacter</taxon>
    </lineage>
</organism>
<feature type="short sequence motif" description="GXSXG" evidence="4">
    <location>
        <begin position="36"/>
        <end position="40"/>
    </location>
</feature>
<reference evidence="6 7" key="1">
    <citation type="submission" date="2024-01" db="EMBL/GenBank/DDBJ databases">
        <title>Maribacter spp. originated from different algae showed divergent polysaccharides utilization ability.</title>
        <authorList>
            <person name="Wang H."/>
            <person name="Wu Y."/>
        </authorList>
    </citation>
    <scope>NUCLEOTIDE SEQUENCE [LARGE SCALE GENOMIC DNA]</scope>
    <source>
        <strain evidence="6 7">PR1</strain>
    </source>
</reference>
<keyword evidence="3 4" id="KW-0443">Lipid metabolism</keyword>
<evidence type="ECO:0000256" key="2">
    <source>
        <dbReference type="ARBA" id="ARBA00022963"/>
    </source>
</evidence>
<sequence length="264" mass="29278">MNIGLVLSGGGIRGVAHIGAIKALEEFGIRPSHIAGTSAGAIVGALYAGGCNWEEILDFFKTTQIFSIKKYARSKPGFVDTEKFYDHLKSYLPEDNFASLEIPLYVTATNLLDGTLKVFNHGELIKPVLASAAVPGLFAPVLFKKGYYVDGGTLNNFPVDLIKKYCDQIVGVYVNPFEKMKKTDLKHAHNVLERAYHIMVANETVLKFEECDVLIRPEHMADFSMFSLKNMDTLFELGYESAKEALINSDIHKSLEKMDSSKTN</sequence>